<dbReference type="EMBL" id="SRSF01000001">
    <property type="protein sequence ID" value="THH41947.1"/>
    <property type="molecule type" value="Genomic_DNA"/>
</dbReference>
<sequence>MITRTQFDSLAAARNPYSVSIYIPTYRVGKEEEDRIRYKNALQTATQKLEKRYDLAHAEAEAFLKQAHTLGDNPDFWKNQSEGLAVFVAKDRFEHYACPIDFEPMIYVSEEFYLRPLIPIVGEQNRFHFLALSKGAVKLYTGTEYSISEVDLQGLVPQNMDAALLQDDPENNLSRAGGAEGGRGSNNQVYFGRGGDPSNDVEDVKTYLDRVDKGISDYLCDDNAPLVLGGVEELIPIYQEANTYAHLYTEDFAAGNLEEDNPGLIHEKAWAAVANHFDAQKERDRKLYGDNQAADEASTDIQQIVPAAVNGRVAALWMDRNAYAYGEYTPENNGVKIMHDEDKNATELYNLAAVRAFQSGARVYNLDRDELPDDTEPLNAIFRYDVGNQTTDL</sequence>
<accession>A0A4S4NRV7</accession>
<dbReference type="AlphaFoldDB" id="A0A4S4NRV7"/>
<comment type="caution">
    <text evidence="2">The sequence shown here is derived from an EMBL/GenBank/DDBJ whole genome shotgun (WGS) entry which is preliminary data.</text>
</comment>
<gene>
    <name evidence="2" type="ORF">E4021_05010</name>
</gene>
<feature type="region of interest" description="Disordered" evidence="1">
    <location>
        <begin position="168"/>
        <end position="195"/>
    </location>
</feature>
<dbReference type="Proteomes" id="UP000308528">
    <property type="component" value="Unassembled WGS sequence"/>
</dbReference>
<proteinExistence type="predicted"/>
<dbReference type="OrthoDB" id="4393931at2"/>
<evidence type="ECO:0000313" key="2">
    <source>
        <dbReference type="EMBL" id="THH41947.1"/>
    </source>
</evidence>
<keyword evidence="3" id="KW-1185">Reference proteome</keyword>
<name>A0A4S4NRV7_9BACT</name>
<protein>
    <submittedName>
        <fullName evidence="2">Uncharacterized protein</fullName>
    </submittedName>
</protein>
<evidence type="ECO:0000256" key="1">
    <source>
        <dbReference type="SAM" id="MobiDB-lite"/>
    </source>
</evidence>
<dbReference type="Pfam" id="PF18845">
    <property type="entry name" value="baeRF_family3"/>
    <property type="match status" value="1"/>
</dbReference>
<evidence type="ECO:0000313" key="3">
    <source>
        <dbReference type="Proteomes" id="UP000308528"/>
    </source>
</evidence>
<dbReference type="InterPro" id="IPR041289">
    <property type="entry name" value="Bact_RF_family3"/>
</dbReference>
<organism evidence="2 3">
    <name type="scientific">Neolewinella litorea</name>
    <dbReference type="NCBI Taxonomy" id="2562452"/>
    <lineage>
        <taxon>Bacteria</taxon>
        <taxon>Pseudomonadati</taxon>
        <taxon>Bacteroidota</taxon>
        <taxon>Saprospiria</taxon>
        <taxon>Saprospirales</taxon>
        <taxon>Lewinellaceae</taxon>
        <taxon>Neolewinella</taxon>
    </lineage>
</organism>
<dbReference type="RefSeq" id="WP_136456937.1">
    <property type="nucleotide sequence ID" value="NZ_SRSF01000001.1"/>
</dbReference>
<reference evidence="2 3" key="1">
    <citation type="submission" date="2019-04" db="EMBL/GenBank/DDBJ databases">
        <title>Lewinella litorea sp. nov., isolated from a marine sand.</title>
        <authorList>
            <person name="Yoon J.-H."/>
        </authorList>
    </citation>
    <scope>NUCLEOTIDE SEQUENCE [LARGE SCALE GENOMIC DNA]</scope>
    <source>
        <strain evidence="2 3">HSMS-39</strain>
    </source>
</reference>